<sequence length="136" mass="14788">MGGQPMLRAPMVYAPSSLGRCQGELAASLADYLEINWVTAATKAVAWEPLKQVTIGACMGMVCECLRREGDKSGEMLAWILRQDQEIPSVLHLCTSVGAFVTTRAAILGDFVQHFKMVYRAGDVGPVEEIQIFPGN</sequence>
<organism evidence="1 2">
    <name type="scientific">Pleurodeles waltl</name>
    <name type="common">Iberian ribbed newt</name>
    <dbReference type="NCBI Taxonomy" id="8319"/>
    <lineage>
        <taxon>Eukaryota</taxon>
        <taxon>Metazoa</taxon>
        <taxon>Chordata</taxon>
        <taxon>Craniata</taxon>
        <taxon>Vertebrata</taxon>
        <taxon>Euteleostomi</taxon>
        <taxon>Amphibia</taxon>
        <taxon>Batrachia</taxon>
        <taxon>Caudata</taxon>
        <taxon>Salamandroidea</taxon>
        <taxon>Salamandridae</taxon>
        <taxon>Pleurodelinae</taxon>
        <taxon>Pleurodeles</taxon>
    </lineage>
</organism>
<proteinExistence type="predicted"/>
<evidence type="ECO:0000313" key="1">
    <source>
        <dbReference type="EMBL" id="KAJ1143774.1"/>
    </source>
</evidence>
<reference evidence="1" key="1">
    <citation type="journal article" date="2022" name="bioRxiv">
        <title>Sequencing and chromosome-scale assembly of the giantPleurodeles waltlgenome.</title>
        <authorList>
            <person name="Brown T."/>
            <person name="Elewa A."/>
            <person name="Iarovenko S."/>
            <person name="Subramanian E."/>
            <person name="Araus A.J."/>
            <person name="Petzold A."/>
            <person name="Susuki M."/>
            <person name="Suzuki K.-i.T."/>
            <person name="Hayashi T."/>
            <person name="Toyoda A."/>
            <person name="Oliveira C."/>
            <person name="Osipova E."/>
            <person name="Leigh N.D."/>
            <person name="Simon A."/>
            <person name="Yun M.H."/>
        </authorList>
    </citation>
    <scope>NUCLEOTIDE SEQUENCE</scope>
    <source>
        <strain evidence="1">20211129_DDA</strain>
        <tissue evidence="1">Liver</tissue>
    </source>
</reference>
<name>A0AAV7QTC7_PLEWA</name>
<dbReference type="AlphaFoldDB" id="A0AAV7QTC7"/>
<dbReference type="Proteomes" id="UP001066276">
    <property type="component" value="Chromosome 6"/>
</dbReference>
<evidence type="ECO:0000313" key="2">
    <source>
        <dbReference type="Proteomes" id="UP001066276"/>
    </source>
</evidence>
<protein>
    <submittedName>
        <fullName evidence="1">Uncharacterized protein</fullName>
    </submittedName>
</protein>
<comment type="caution">
    <text evidence="1">The sequence shown here is derived from an EMBL/GenBank/DDBJ whole genome shotgun (WGS) entry which is preliminary data.</text>
</comment>
<gene>
    <name evidence="1" type="ORF">NDU88_010078</name>
</gene>
<keyword evidence="2" id="KW-1185">Reference proteome</keyword>
<accession>A0AAV7QTC7</accession>
<dbReference type="EMBL" id="JANPWB010000010">
    <property type="protein sequence ID" value="KAJ1143774.1"/>
    <property type="molecule type" value="Genomic_DNA"/>
</dbReference>